<comment type="similarity">
    <text evidence="1">Belongs to the sulfatase family.</text>
</comment>
<dbReference type="PANTHER" id="PTHR42693">
    <property type="entry name" value="ARYLSULFATASE FAMILY MEMBER"/>
    <property type="match status" value="1"/>
</dbReference>
<dbReference type="InterPro" id="IPR000917">
    <property type="entry name" value="Sulfatase_N"/>
</dbReference>
<dbReference type="Pfam" id="PF00884">
    <property type="entry name" value="Sulfatase"/>
    <property type="match status" value="1"/>
</dbReference>
<dbReference type="PANTHER" id="PTHR42693:SF33">
    <property type="entry name" value="ARYLSULFATASE"/>
    <property type="match status" value="1"/>
</dbReference>
<name>A0ABV7JPQ7_9SPHI</name>
<sequence length="883" mass="100226">MHGKKWWKAYIQGCIAIAAALTITPMVMEVQAQYTAKPNIVILCVDDLGYGDLSCYGGDIPTPNIDRIAKQGIRFTDFYVAAPACTPSRYSMLTGRYPQRSMHGLTRALMPVDTQYLDTSEKTLAYYLQAQGYHTALFGKWHLGVNDSTHTLKAHGFNEFVGFMGGCVDYFTHGYGPMGHDWSVNGEQRREEGYATDLITDHAIGFIADRDRGQSQPFMVLLAYNAPHYGKTDPNHIVPHTIALSHGKYQGYSVINSLQAPQSYAQKAAAIEDPYRRVYAAMIMNLDDNIGRVLDELEKQAALQNTMIWFMSDNGGYSESFFGHADNGGLRGEKGTVWEGGIRVPAMVMWIEGISGGKVVDVPACNIDLLPTLAKVTGFQELVEPEYIDGITISNVLHGNLETPERPLYWRYRKQTALRQGDWKLVNGKELYNLRSDRAETSDMAAVYPEKVIELQARFKQTENQFRQDSMVHIQHAAEDYQIVADDAAWCWFSDPRAVYYKGSREQIFYGYINSKGDVVICARDLSTKAVETFVLHERLQVDDHNVPAILILPDGHLLAFYTEHNGRFFMRKSKKPGDISAWHEERVIPFGGSRNTYAHPVMLSGEENRIYVFWRGSDWQQTFAFSDDGGETWSWPQVLLVSEGTRNRPYLKVSSDGHGRIDFIFTDGHPSVEPTNSVYHMYYEQGIFYQTDGSRISDVAQLPLSREAVGKVYDGRASGIRSWIADIALNSQRNPVVCYMRYPKDTDHRYHYAWWDGKQWVDEEICKAGGWIPRVAPSERVKEPHYSGGIVLDHSNANHVYLSREVGGRFEIAHFWRQNTQWHSSPLTMGSLIDSVRPYAVKMPTGKPPVLLWMTGHYSHYTEFNTELRINAVKGDKEEEQE</sequence>
<proteinExistence type="inferred from homology"/>
<dbReference type="Gene3D" id="3.40.720.10">
    <property type="entry name" value="Alkaline Phosphatase, subunit A"/>
    <property type="match status" value="1"/>
</dbReference>
<keyword evidence="4" id="KW-1185">Reference proteome</keyword>
<dbReference type="InterPro" id="IPR036278">
    <property type="entry name" value="Sialidase_sf"/>
</dbReference>
<dbReference type="SUPFAM" id="SSF53649">
    <property type="entry name" value="Alkaline phosphatase-like"/>
    <property type="match status" value="1"/>
</dbReference>
<gene>
    <name evidence="3" type="ORF">ACFOET_11930</name>
</gene>
<dbReference type="InterPro" id="IPR017850">
    <property type="entry name" value="Alkaline_phosphatase_core_sf"/>
</dbReference>
<evidence type="ECO:0000256" key="1">
    <source>
        <dbReference type="ARBA" id="ARBA00008779"/>
    </source>
</evidence>
<comment type="caution">
    <text evidence="3">The sequence shown here is derived from an EMBL/GenBank/DDBJ whole genome shotgun (WGS) entry which is preliminary data.</text>
</comment>
<dbReference type="Gene3D" id="3.30.1120.10">
    <property type="match status" value="1"/>
</dbReference>
<dbReference type="InterPro" id="IPR050738">
    <property type="entry name" value="Sulfatase"/>
</dbReference>
<feature type="domain" description="Sulfatase N-terminal" evidence="2">
    <location>
        <begin position="38"/>
        <end position="378"/>
    </location>
</feature>
<evidence type="ECO:0000259" key="2">
    <source>
        <dbReference type="Pfam" id="PF00884"/>
    </source>
</evidence>
<dbReference type="Gene3D" id="2.120.10.10">
    <property type="match status" value="1"/>
</dbReference>
<dbReference type="Pfam" id="PF15892">
    <property type="entry name" value="BNR_4"/>
    <property type="match status" value="1"/>
</dbReference>
<dbReference type="EMBL" id="JBHRTA010000037">
    <property type="protein sequence ID" value="MFC3198323.1"/>
    <property type="molecule type" value="Genomic_DNA"/>
</dbReference>
<dbReference type="SUPFAM" id="SSF50939">
    <property type="entry name" value="Sialidases"/>
    <property type="match status" value="1"/>
</dbReference>
<organism evidence="3 4">
    <name type="scientific">Parapedobacter deserti</name>
    <dbReference type="NCBI Taxonomy" id="1912957"/>
    <lineage>
        <taxon>Bacteria</taxon>
        <taxon>Pseudomonadati</taxon>
        <taxon>Bacteroidota</taxon>
        <taxon>Sphingobacteriia</taxon>
        <taxon>Sphingobacteriales</taxon>
        <taxon>Sphingobacteriaceae</taxon>
        <taxon>Parapedobacter</taxon>
    </lineage>
</organism>
<dbReference type="Proteomes" id="UP001595526">
    <property type="component" value="Unassembled WGS sequence"/>
</dbReference>
<reference evidence="4" key="1">
    <citation type="journal article" date="2019" name="Int. J. Syst. Evol. Microbiol.">
        <title>The Global Catalogue of Microorganisms (GCM) 10K type strain sequencing project: providing services to taxonomists for standard genome sequencing and annotation.</title>
        <authorList>
            <consortium name="The Broad Institute Genomics Platform"/>
            <consortium name="The Broad Institute Genome Sequencing Center for Infectious Disease"/>
            <person name="Wu L."/>
            <person name="Ma J."/>
        </authorList>
    </citation>
    <scope>NUCLEOTIDE SEQUENCE [LARGE SCALE GENOMIC DNA]</scope>
    <source>
        <strain evidence="4">KCTC 52416</strain>
    </source>
</reference>
<protein>
    <submittedName>
        <fullName evidence="3">Sulfatase-like hydrolase/transferase</fullName>
    </submittedName>
</protein>
<evidence type="ECO:0000313" key="4">
    <source>
        <dbReference type="Proteomes" id="UP001595526"/>
    </source>
</evidence>
<accession>A0ABV7JPQ7</accession>
<dbReference type="CDD" id="cd15482">
    <property type="entry name" value="Sialidase_non-viral"/>
    <property type="match status" value="1"/>
</dbReference>
<evidence type="ECO:0000313" key="3">
    <source>
        <dbReference type="EMBL" id="MFC3198323.1"/>
    </source>
</evidence>